<sequence>MAELELVCVPTRILTDNDDIVDAIVEFGGHNIGPEDIVCVAESVVAITQGRFTRPEELNVCWQARMINRFIHPDGSMASIYGMQSAMNLDGKWKVLGAFFLGAIAKIFRKPGVFYAIARAASLTDDVTGTMPPFDKHIVFGPKDPDKVAEKIVQRTGCYGAVVADVNDLKRSAILGTSRGIDAKKIAKLLIDNPFGNDSQMTPIVIIKNYASVSGAK</sequence>
<feature type="domain" description="Coenzyme F420:L-glutamate ligase-like" evidence="1">
    <location>
        <begin position="11"/>
        <end position="154"/>
    </location>
</feature>
<dbReference type="GeneID" id="57774139"/>
<keyword evidence="3" id="KW-0436">Ligase</keyword>
<dbReference type="Proteomes" id="UP000277803">
    <property type="component" value="Unassembled WGS sequence"/>
</dbReference>
<dbReference type="GO" id="GO:0052618">
    <property type="term" value="F:coenzyme F420-0:L-glutamate ligase activity"/>
    <property type="evidence" value="ECO:0007669"/>
    <property type="project" value="UniProtKB-EC"/>
</dbReference>
<gene>
    <name evidence="4" type="ORF">D2965_03225</name>
    <name evidence="2" type="ORF">HMPREF3233_00940</name>
    <name evidence="3" type="ORF">QP520_08975</name>
</gene>
<protein>
    <submittedName>
        <fullName evidence="3">Coenzyme F420-0:L-glutamate ligase</fullName>
        <ecNumber evidence="3">6.3.2.31</ecNumber>
    </submittedName>
    <submittedName>
        <fullName evidence="4">F420-0:Gamma-glutamyl ligase</fullName>
    </submittedName>
</protein>
<dbReference type="EMBL" id="LRQT01000024">
    <property type="protein sequence ID" value="KXA64459.1"/>
    <property type="molecule type" value="Genomic_DNA"/>
</dbReference>
<dbReference type="Proteomes" id="UP001236274">
    <property type="component" value="Unassembled WGS sequence"/>
</dbReference>
<dbReference type="Gene3D" id="3.30.1330.100">
    <property type="entry name" value="CofE-like"/>
    <property type="match status" value="1"/>
</dbReference>
<accession>A0A133S4T9</accession>
<evidence type="ECO:0000313" key="4">
    <source>
        <dbReference type="EMBL" id="RJY50973.1"/>
    </source>
</evidence>
<dbReference type="EMBL" id="JASORJ010000025">
    <property type="protein sequence ID" value="MDK7357757.1"/>
    <property type="molecule type" value="Genomic_DNA"/>
</dbReference>
<dbReference type="Proteomes" id="UP000070226">
    <property type="component" value="Unassembled WGS sequence"/>
</dbReference>
<evidence type="ECO:0000259" key="1">
    <source>
        <dbReference type="Pfam" id="PF01996"/>
    </source>
</evidence>
<dbReference type="RefSeq" id="WP_005377243.1">
    <property type="nucleotide sequence ID" value="NZ_CABFMO010000027.1"/>
</dbReference>
<dbReference type="EC" id="6.3.2.31" evidence="3"/>
<dbReference type="KEGG" id="vat:B7L28_02285"/>
<dbReference type="PATRIC" id="fig|39777.7.peg.914"/>
<reference evidence="2 5" key="1">
    <citation type="submission" date="2016-01" db="EMBL/GenBank/DDBJ databases">
        <authorList>
            <person name="Oliw E.H."/>
        </authorList>
    </citation>
    <scope>NUCLEOTIDE SEQUENCE [LARGE SCALE GENOMIC DNA]</scope>
    <source>
        <strain evidence="2 5">CMW7756B</strain>
    </source>
</reference>
<evidence type="ECO:0000313" key="2">
    <source>
        <dbReference type="EMBL" id="KXA64459.1"/>
    </source>
</evidence>
<dbReference type="Pfam" id="PF01996">
    <property type="entry name" value="F420_ligase"/>
    <property type="match status" value="1"/>
</dbReference>
<comment type="caution">
    <text evidence="2">The sequence shown here is derived from an EMBL/GenBank/DDBJ whole genome shotgun (WGS) entry which is preliminary data.</text>
</comment>
<reference evidence="4 6" key="2">
    <citation type="submission" date="2018-09" db="EMBL/GenBank/DDBJ databases">
        <title>Genome sequence of Veillonella atypica isolated from periodontal Korean patients.</title>
        <authorList>
            <person name="Lee J.-H."/>
            <person name="Moon J.-H."/>
            <person name="Shin S.-Y."/>
        </authorList>
    </citation>
    <scope>NUCLEOTIDE SEQUENCE [LARGE SCALE GENOMIC DNA]</scope>
    <source>
        <strain evidence="4 6">KHUD_V1</strain>
    </source>
</reference>
<dbReference type="STRING" id="39777.B7L28_02285"/>
<reference evidence="3" key="3">
    <citation type="submission" date="2023-05" db="EMBL/GenBank/DDBJ databases">
        <title>Cataloging the Phylogenetic Diversity of Human Bladder Bacteria.</title>
        <authorList>
            <person name="Du J."/>
        </authorList>
    </citation>
    <scope>NUCLEOTIDE SEQUENCE</scope>
    <source>
        <strain evidence="3">UMB10101</strain>
    </source>
</reference>
<dbReference type="EMBL" id="QXZZ01000016">
    <property type="protein sequence ID" value="RJY50973.1"/>
    <property type="molecule type" value="Genomic_DNA"/>
</dbReference>
<evidence type="ECO:0000313" key="5">
    <source>
        <dbReference type="Proteomes" id="UP000070226"/>
    </source>
</evidence>
<evidence type="ECO:0000313" key="6">
    <source>
        <dbReference type="Proteomes" id="UP000277803"/>
    </source>
</evidence>
<proteinExistence type="predicted"/>
<dbReference type="AlphaFoldDB" id="A0A133S4T9"/>
<dbReference type="InterPro" id="IPR002847">
    <property type="entry name" value="F420-0_gamma-glut_ligase-dom"/>
</dbReference>
<organism evidence="2">
    <name type="scientific">Veillonella atypica</name>
    <dbReference type="NCBI Taxonomy" id="39777"/>
    <lineage>
        <taxon>Bacteria</taxon>
        <taxon>Bacillati</taxon>
        <taxon>Bacillota</taxon>
        <taxon>Negativicutes</taxon>
        <taxon>Veillonellales</taxon>
        <taxon>Veillonellaceae</taxon>
        <taxon>Veillonella</taxon>
    </lineage>
</organism>
<name>A0A133S4T9_9FIRM</name>
<dbReference type="SUPFAM" id="SSF144010">
    <property type="entry name" value="CofE-like"/>
    <property type="match status" value="1"/>
</dbReference>
<evidence type="ECO:0000313" key="3">
    <source>
        <dbReference type="EMBL" id="MDK7357757.1"/>
    </source>
</evidence>